<sequence>MTSSTGTSSAGTTWADFRAAEPAFAETVRKRFQQYKHHVLATLRKDGSPRVTGLEVDFRFGELWLGMMPYSRKAQDLQRDPRFAVQANPGPDDSMDGGDVRIGGRALEVTDPEVMARFVAEAKPPEPFHLFRVELDEVVRTHVEGEELVVESWRPGGAVRTVRRR</sequence>
<dbReference type="KEGG" id="slk:SLUN_09880"/>
<dbReference type="RefSeq" id="WP_108148138.1">
    <property type="nucleotide sequence ID" value="NZ_CP026304.1"/>
</dbReference>
<dbReference type="PANTHER" id="PTHR35176:SF6">
    <property type="entry name" value="HEME OXYGENASE HI_0854-RELATED"/>
    <property type="match status" value="1"/>
</dbReference>
<evidence type="ECO:0000259" key="2">
    <source>
        <dbReference type="Pfam" id="PF01243"/>
    </source>
</evidence>
<gene>
    <name evidence="3" type="ORF">SLUN_09880</name>
</gene>
<dbReference type="SUPFAM" id="SSF50475">
    <property type="entry name" value="FMN-binding split barrel"/>
    <property type="match status" value="1"/>
</dbReference>
<dbReference type="InterPro" id="IPR012349">
    <property type="entry name" value="Split_barrel_FMN-bd"/>
</dbReference>
<accession>A0A2R4SZZ9</accession>
<dbReference type="GO" id="GO:0016627">
    <property type="term" value="F:oxidoreductase activity, acting on the CH-CH group of donors"/>
    <property type="evidence" value="ECO:0007669"/>
    <property type="project" value="TreeGrafter"/>
</dbReference>
<evidence type="ECO:0000256" key="1">
    <source>
        <dbReference type="ARBA" id="ARBA00023002"/>
    </source>
</evidence>
<dbReference type="AlphaFoldDB" id="A0A2R4SZZ9"/>
<proteinExistence type="predicted"/>
<evidence type="ECO:0000313" key="4">
    <source>
        <dbReference type="Proteomes" id="UP000244201"/>
    </source>
</evidence>
<dbReference type="Gene3D" id="2.30.110.10">
    <property type="entry name" value="Electron Transport, Fmn-binding Protein, Chain A"/>
    <property type="match status" value="1"/>
</dbReference>
<evidence type="ECO:0000313" key="3">
    <source>
        <dbReference type="EMBL" id="AVZ72456.1"/>
    </source>
</evidence>
<dbReference type="GeneID" id="55655568"/>
<reference evidence="3 4" key="1">
    <citation type="submission" date="2018-01" db="EMBL/GenBank/DDBJ databases">
        <title>Complete genome sequence of Streptomyces lunaelactis MM109T, a Ferroverdin A producer isolated from cave moonmilk deposits.</title>
        <authorList>
            <person name="Naome A."/>
            <person name="Martinet L."/>
            <person name="Maciejewska M."/>
            <person name="Anderssen S."/>
            <person name="Adam D."/>
            <person name="Tenconi E."/>
            <person name="Deflandre B."/>
            <person name="Arguelles-Arias A."/>
            <person name="Calusinska M."/>
            <person name="Copieters W."/>
            <person name="Karim L."/>
            <person name="Hanikenne M."/>
            <person name="Baurain D."/>
            <person name="van Wezel G."/>
            <person name="Smargiasso N."/>
            <person name="de Pauw E."/>
            <person name="Delfosse P."/>
            <person name="Rigali S."/>
        </authorList>
    </citation>
    <scope>NUCLEOTIDE SEQUENCE [LARGE SCALE GENOMIC DNA]</scope>
    <source>
        <strain evidence="3 4">MM109</strain>
    </source>
</reference>
<dbReference type="InterPro" id="IPR052019">
    <property type="entry name" value="F420H2_bilvrd_red/Heme_oxyg"/>
</dbReference>
<keyword evidence="4" id="KW-1185">Reference proteome</keyword>
<name>A0A2R4SZZ9_9ACTN</name>
<organism evidence="3 4">
    <name type="scientific">Streptomyces lunaelactis</name>
    <dbReference type="NCBI Taxonomy" id="1535768"/>
    <lineage>
        <taxon>Bacteria</taxon>
        <taxon>Bacillati</taxon>
        <taxon>Actinomycetota</taxon>
        <taxon>Actinomycetes</taxon>
        <taxon>Kitasatosporales</taxon>
        <taxon>Streptomycetaceae</taxon>
        <taxon>Streptomyces</taxon>
    </lineage>
</organism>
<dbReference type="InterPro" id="IPR011576">
    <property type="entry name" value="Pyridox_Oxase_N"/>
</dbReference>
<dbReference type="PANTHER" id="PTHR35176">
    <property type="entry name" value="HEME OXYGENASE HI_0854-RELATED"/>
    <property type="match status" value="1"/>
</dbReference>
<dbReference type="Pfam" id="PF01243">
    <property type="entry name" value="PNPOx_N"/>
    <property type="match status" value="1"/>
</dbReference>
<dbReference type="EMBL" id="CP026304">
    <property type="protein sequence ID" value="AVZ72456.1"/>
    <property type="molecule type" value="Genomic_DNA"/>
</dbReference>
<dbReference type="Proteomes" id="UP000244201">
    <property type="component" value="Chromosome"/>
</dbReference>
<dbReference type="OrthoDB" id="5115613at2"/>
<dbReference type="GO" id="GO:0005829">
    <property type="term" value="C:cytosol"/>
    <property type="evidence" value="ECO:0007669"/>
    <property type="project" value="TreeGrafter"/>
</dbReference>
<keyword evidence="1" id="KW-0560">Oxidoreductase</keyword>
<dbReference type="GO" id="GO:0070967">
    <property type="term" value="F:coenzyme F420 binding"/>
    <property type="evidence" value="ECO:0007669"/>
    <property type="project" value="TreeGrafter"/>
</dbReference>
<feature type="domain" description="Pyridoxamine 5'-phosphate oxidase N-terminal" evidence="2">
    <location>
        <begin position="26"/>
        <end position="138"/>
    </location>
</feature>
<protein>
    <submittedName>
        <fullName evidence="3">Pyridoxamine 5'-phosphate oxidase</fullName>
    </submittedName>
</protein>